<gene>
    <name evidence="2" type="ORF">E2C01_085631</name>
</gene>
<feature type="chain" id="PRO_5023122081" description="Secreted protein" evidence="1">
    <location>
        <begin position="26"/>
        <end position="132"/>
    </location>
</feature>
<proteinExistence type="predicted"/>
<evidence type="ECO:0000313" key="3">
    <source>
        <dbReference type="Proteomes" id="UP000324222"/>
    </source>
</evidence>
<name>A0A5B7JE64_PORTR</name>
<comment type="caution">
    <text evidence="2">The sequence shown here is derived from an EMBL/GenBank/DDBJ whole genome shotgun (WGS) entry which is preliminary data.</text>
</comment>
<accession>A0A5B7JE64</accession>
<organism evidence="2 3">
    <name type="scientific">Portunus trituberculatus</name>
    <name type="common">Swimming crab</name>
    <name type="synonym">Neptunus trituberculatus</name>
    <dbReference type="NCBI Taxonomy" id="210409"/>
    <lineage>
        <taxon>Eukaryota</taxon>
        <taxon>Metazoa</taxon>
        <taxon>Ecdysozoa</taxon>
        <taxon>Arthropoda</taxon>
        <taxon>Crustacea</taxon>
        <taxon>Multicrustacea</taxon>
        <taxon>Malacostraca</taxon>
        <taxon>Eumalacostraca</taxon>
        <taxon>Eucarida</taxon>
        <taxon>Decapoda</taxon>
        <taxon>Pleocyemata</taxon>
        <taxon>Brachyura</taxon>
        <taxon>Eubrachyura</taxon>
        <taxon>Portunoidea</taxon>
        <taxon>Portunidae</taxon>
        <taxon>Portuninae</taxon>
        <taxon>Portunus</taxon>
    </lineage>
</organism>
<sequence>MCIVQSALSQRLPLFCVQLACVACGSDVAGPLEALRLREGVNPKWAHHSHLYHPHDRRRVKINLLKVSACEPYETFGGGWLIWKTPDSSHAALYAKRDDSLQEGGGVGHSPTGTDVHHCRMPGCVVLQARGR</sequence>
<protein>
    <recommendedName>
        <fullName evidence="4">Secreted protein</fullName>
    </recommendedName>
</protein>
<dbReference type="EMBL" id="VSRR010085108">
    <property type="protein sequence ID" value="MPC90634.1"/>
    <property type="molecule type" value="Genomic_DNA"/>
</dbReference>
<keyword evidence="1" id="KW-0732">Signal</keyword>
<feature type="signal peptide" evidence="1">
    <location>
        <begin position="1"/>
        <end position="25"/>
    </location>
</feature>
<evidence type="ECO:0000313" key="2">
    <source>
        <dbReference type="EMBL" id="MPC90634.1"/>
    </source>
</evidence>
<evidence type="ECO:0008006" key="4">
    <source>
        <dbReference type="Google" id="ProtNLM"/>
    </source>
</evidence>
<reference evidence="2 3" key="1">
    <citation type="submission" date="2019-05" db="EMBL/GenBank/DDBJ databases">
        <title>Another draft genome of Portunus trituberculatus and its Hox gene families provides insights of decapod evolution.</title>
        <authorList>
            <person name="Jeong J.-H."/>
            <person name="Song I."/>
            <person name="Kim S."/>
            <person name="Choi T."/>
            <person name="Kim D."/>
            <person name="Ryu S."/>
            <person name="Kim W."/>
        </authorList>
    </citation>
    <scope>NUCLEOTIDE SEQUENCE [LARGE SCALE GENOMIC DNA]</scope>
    <source>
        <tissue evidence="2">Muscle</tissue>
    </source>
</reference>
<evidence type="ECO:0000256" key="1">
    <source>
        <dbReference type="SAM" id="SignalP"/>
    </source>
</evidence>
<keyword evidence="3" id="KW-1185">Reference proteome</keyword>
<dbReference type="AlphaFoldDB" id="A0A5B7JE64"/>
<dbReference type="Proteomes" id="UP000324222">
    <property type="component" value="Unassembled WGS sequence"/>
</dbReference>